<dbReference type="EMBL" id="CP008746">
    <property type="protein sequence ID" value="AKJ40564.1"/>
    <property type="molecule type" value="Genomic_DNA"/>
</dbReference>
<evidence type="ECO:0000313" key="1">
    <source>
        <dbReference type="EMBL" id="AKJ40564.1"/>
    </source>
</evidence>
<name>A0A0G3CEV9_METBA</name>
<evidence type="ECO:0000313" key="2">
    <source>
        <dbReference type="Proteomes" id="UP000035331"/>
    </source>
</evidence>
<dbReference type="Proteomes" id="UP000035331">
    <property type="component" value="Chromosome"/>
</dbReference>
<organism evidence="1 2">
    <name type="scientific">Methanosarcina barkeri CM1</name>
    <dbReference type="NCBI Taxonomy" id="796385"/>
    <lineage>
        <taxon>Archaea</taxon>
        <taxon>Methanobacteriati</taxon>
        <taxon>Methanobacteriota</taxon>
        <taxon>Stenosarchaea group</taxon>
        <taxon>Methanomicrobia</taxon>
        <taxon>Methanosarcinales</taxon>
        <taxon>Methanosarcinaceae</taxon>
        <taxon>Methanosarcina</taxon>
    </lineage>
</organism>
<gene>
    <name evidence="1" type="ORF">MCM1_3581</name>
</gene>
<dbReference type="RefSeq" id="WP_048177345.1">
    <property type="nucleotide sequence ID" value="NZ_CP008746.1"/>
</dbReference>
<reference evidence="2" key="1">
    <citation type="submission" date="2014-06" db="EMBL/GenBank/DDBJ databases">
        <title>The complete genome sequence of Methanosarcina barkeri CM1.</title>
        <authorList>
            <consortium name="Pastoral Greenhouse Gas Research Consortium"/>
            <person name="Lambie S.C."/>
            <person name="Leahy S.C."/>
            <person name="Kelly W.J."/>
            <person name="Li D."/>
            <person name="Reilly K."/>
            <person name="Attwood G.T."/>
            <person name="Altermann E."/>
        </authorList>
    </citation>
    <scope>NUCLEOTIDE SEQUENCE [LARGE SCALE GENOMIC DNA]</scope>
    <source>
        <strain evidence="2">CM1</strain>
    </source>
</reference>
<dbReference type="PATRIC" id="fig|796385.3.peg.4342"/>
<reference evidence="1 2" key="2">
    <citation type="journal article" date="2015" name="Stand. Genomic Sci.">
        <title>The complete genome sequence of the rumen methanogen Methanosarcina barkeri CM1.</title>
        <authorList>
            <person name="Lambie S.C."/>
            <person name="Kelly W.J."/>
            <person name="Leahy S.C."/>
            <person name="Li D."/>
            <person name="Reilly K."/>
            <person name="McAllister T.A."/>
            <person name="Valle E.R."/>
            <person name="Attwood G.T."/>
            <person name="Altermann E."/>
        </authorList>
    </citation>
    <scope>NUCLEOTIDE SEQUENCE [LARGE SCALE GENOMIC DNA]</scope>
    <source>
        <strain evidence="1 2">CM1</strain>
    </source>
</reference>
<protein>
    <submittedName>
        <fullName evidence="1">Uncharacterized protein</fullName>
    </submittedName>
</protein>
<sequence>MAKQMTKIVLISCFTIVGLLFFTLFFPSLHEKDTGHKVTNVSYENITRIFIKNGLNGDSIEVENKSLINNLINCISDYSFTKKVEQEDLNGYLYSIDFFNEDSRISRIIIVDNETVNIDGVYYNSKNSQIDKYVNNLFYESASTKENKR</sequence>
<dbReference type="GeneID" id="24887298"/>
<dbReference type="AlphaFoldDB" id="A0A0G3CEV9"/>
<proteinExistence type="predicted"/>
<accession>A0A0G3CEV9</accession>